<dbReference type="FunFam" id="3.40.50.720:FF:000084">
    <property type="entry name" value="Short-chain dehydrogenase reductase"/>
    <property type="match status" value="2"/>
</dbReference>
<dbReference type="HOGENOM" id="CLU_040287_0_0_5"/>
<gene>
    <name evidence="4" type="ordered locus">CCNA_01892</name>
</gene>
<keyword evidence="5" id="KW-1185">Reference proteome</keyword>
<dbReference type="EMBL" id="CP001340">
    <property type="protein sequence ID" value="ACL95357.1"/>
    <property type="molecule type" value="Genomic_DNA"/>
</dbReference>
<dbReference type="InterPro" id="IPR036291">
    <property type="entry name" value="NAD(P)-bd_dom_sf"/>
</dbReference>
<evidence type="ECO:0000313" key="5">
    <source>
        <dbReference type="Proteomes" id="UP000001364"/>
    </source>
</evidence>
<dbReference type="RefSeq" id="YP_002517265.1">
    <property type="nucleotide sequence ID" value="NC_011916.1"/>
</dbReference>
<dbReference type="NCBIfam" id="NF005559">
    <property type="entry name" value="PRK07231.1"/>
    <property type="match status" value="2"/>
</dbReference>
<reference evidence="4 5" key="1">
    <citation type="journal article" date="2010" name="J. Bacteriol.">
        <title>The genetic basis of laboratory adaptation in Caulobacter crescentus.</title>
        <authorList>
            <person name="Marks M.E."/>
            <person name="Castro-Rojas C.M."/>
            <person name="Teiling C."/>
            <person name="Du L."/>
            <person name="Kapatral V."/>
            <person name="Walunas T.L."/>
            <person name="Crosson S."/>
        </authorList>
    </citation>
    <scope>NUCLEOTIDE SEQUENCE [LARGE SCALE GENOMIC DNA]</scope>
    <source>
        <strain evidence="5">NA1000 / CB15N</strain>
    </source>
</reference>
<keyword evidence="4" id="KW-0560">Oxidoreductase</keyword>
<dbReference type="EC" id="1.1.1.175" evidence="2"/>
<dbReference type="SUPFAM" id="SSF51735">
    <property type="entry name" value="NAD(P)-binding Rossmann-fold domains"/>
    <property type="match status" value="2"/>
</dbReference>
<sequence length="546" mass="56808">MARGGALLGFREGRHPRRPHETEYAMTSKAQSRVVLVTGGADGIGWAACQRFARAGDQVLVADRNVERARERADSLGPDHHAIAMDVSSEAQIREGFEQLHREFGRLDVLVNNAGVTDPQPTATLDQTAEEVARLQAINVTGAFLAAREAGRLMIEQGHGAIINLASGAGLVALAKRTSYSASKAAVISLTRTLACEWAAKGVRVNAVLPGYTRTQMVQDQIDAGLLDPSIVLSRIPLGRMGEPEEMAEGAFFLASDAASYVVGATLVVDGGYTVYGGSGPASTTPAPSPLAPSPRVSAITGGGRGIGRCVVDLFHAAGDRLLVIERDAEGAKALAEALGDEHIVVQADITDVAAVEAAFAQAQARWGRLDVLINNAGAADVFKPSLEQTAQDFTSVYDLNFSGPLATAKAAARLMSQGGVIVNLGSIAGLGALPQRNAYCAAKAAVTMMSRSLACEWASAGIRVNTVAPGYIETPAVLALKSAGRAQFDKIRRRAPIGRLGDPMEVARTIAFLASPAASYVAGATLTVDGGWTAFGDAGDASDIL</sequence>
<dbReference type="GO" id="GO:0047838">
    <property type="term" value="F:D-xylose 1-dehydrogenase (NAD+) activity"/>
    <property type="evidence" value="ECO:0007669"/>
    <property type="project" value="UniProtKB-EC"/>
</dbReference>
<dbReference type="Proteomes" id="UP000001364">
    <property type="component" value="Chromosome"/>
</dbReference>
<protein>
    <recommendedName>
        <fullName evidence="3">D-xylose 1-dehydrogenase</fullName>
        <ecNumber evidence="2">1.1.1.175</ecNumber>
    </recommendedName>
</protein>
<dbReference type="CDD" id="cd05233">
    <property type="entry name" value="SDR_c"/>
    <property type="match status" value="2"/>
</dbReference>
<accession>A0A0H3C7N6</accession>
<dbReference type="RefSeq" id="WP_012640339.1">
    <property type="nucleotide sequence ID" value="NC_011916.1"/>
</dbReference>
<evidence type="ECO:0000256" key="3">
    <source>
        <dbReference type="ARBA" id="ARBA00069939"/>
    </source>
</evidence>
<dbReference type="OrthoDB" id="9805986at2"/>
<dbReference type="PRINTS" id="PR00081">
    <property type="entry name" value="GDHRDH"/>
</dbReference>
<dbReference type="PRINTS" id="PR00080">
    <property type="entry name" value="SDRFAMILY"/>
</dbReference>
<dbReference type="PANTHER" id="PTHR42760:SF124">
    <property type="entry name" value="SHORT-CHAIN DEHYDROGENASE_REDUCTASE"/>
    <property type="match status" value="1"/>
</dbReference>
<evidence type="ECO:0000256" key="1">
    <source>
        <dbReference type="ARBA" id="ARBA00006484"/>
    </source>
</evidence>
<dbReference type="InterPro" id="IPR020904">
    <property type="entry name" value="Sc_DH/Rdtase_CS"/>
</dbReference>
<dbReference type="GeneID" id="7331440"/>
<dbReference type="InterPro" id="IPR002347">
    <property type="entry name" value="SDR_fam"/>
</dbReference>
<organism evidence="4 5">
    <name type="scientific">Caulobacter vibrioides (strain NA1000 / CB15N)</name>
    <name type="common">Caulobacter crescentus</name>
    <dbReference type="NCBI Taxonomy" id="565050"/>
    <lineage>
        <taxon>Bacteria</taxon>
        <taxon>Pseudomonadati</taxon>
        <taxon>Pseudomonadota</taxon>
        <taxon>Alphaproteobacteria</taxon>
        <taxon>Caulobacterales</taxon>
        <taxon>Caulobacteraceae</taxon>
        <taxon>Caulobacter</taxon>
    </lineage>
</organism>
<name>A0A0H3C7N6_CAUVN</name>
<dbReference type="PATRIC" id="fig|565050.3.peg.1852"/>
<proteinExistence type="inferred from homology"/>
<dbReference type="AlphaFoldDB" id="A0A0H3C7N6"/>
<dbReference type="PROSITE" id="PS00061">
    <property type="entry name" value="ADH_SHORT"/>
    <property type="match status" value="2"/>
</dbReference>
<evidence type="ECO:0000256" key="2">
    <source>
        <dbReference type="ARBA" id="ARBA00066641"/>
    </source>
</evidence>
<dbReference type="Pfam" id="PF13561">
    <property type="entry name" value="adh_short_C2"/>
    <property type="match status" value="2"/>
</dbReference>
<evidence type="ECO:0000313" key="4">
    <source>
        <dbReference type="EMBL" id="ACL95357.1"/>
    </source>
</evidence>
<dbReference type="KEGG" id="ccs:CCNA_01892"/>
<dbReference type="NCBIfam" id="NF005067">
    <property type="entry name" value="PRK06484.1"/>
    <property type="match status" value="1"/>
</dbReference>
<dbReference type="Gene3D" id="3.40.50.720">
    <property type="entry name" value="NAD(P)-binding Rossmann-like Domain"/>
    <property type="match status" value="2"/>
</dbReference>
<comment type="similarity">
    <text evidence="1">Belongs to the short-chain dehydrogenases/reductases (SDR) family.</text>
</comment>
<dbReference type="PANTHER" id="PTHR42760">
    <property type="entry name" value="SHORT-CHAIN DEHYDROGENASES/REDUCTASES FAMILY MEMBER"/>
    <property type="match status" value="1"/>
</dbReference>